<feature type="non-terminal residue" evidence="1">
    <location>
        <position position="1"/>
    </location>
</feature>
<name>A0A6A0ANM2_HAELA</name>
<feature type="non-terminal residue" evidence="1">
    <location>
        <position position="79"/>
    </location>
</feature>
<evidence type="ECO:0000313" key="2">
    <source>
        <dbReference type="Proteomes" id="UP000485058"/>
    </source>
</evidence>
<dbReference type="AlphaFoldDB" id="A0A6A0ANM2"/>
<protein>
    <submittedName>
        <fullName evidence="1">Uncharacterized protein</fullName>
    </submittedName>
</protein>
<reference evidence="1 2" key="1">
    <citation type="submission" date="2020-02" db="EMBL/GenBank/DDBJ databases">
        <title>Draft genome sequence of Haematococcus lacustris strain NIES-144.</title>
        <authorList>
            <person name="Morimoto D."/>
            <person name="Nakagawa S."/>
            <person name="Yoshida T."/>
            <person name="Sawayama S."/>
        </authorList>
    </citation>
    <scope>NUCLEOTIDE SEQUENCE [LARGE SCALE GENOMIC DNA]</scope>
    <source>
        <strain evidence="1 2">NIES-144</strain>
    </source>
</reference>
<proteinExistence type="predicted"/>
<accession>A0A6A0ANM2</accession>
<organism evidence="1 2">
    <name type="scientific">Haematococcus lacustris</name>
    <name type="common">Green alga</name>
    <name type="synonym">Haematococcus pluvialis</name>
    <dbReference type="NCBI Taxonomy" id="44745"/>
    <lineage>
        <taxon>Eukaryota</taxon>
        <taxon>Viridiplantae</taxon>
        <taxon>Chlorophyta</taxon>
        <taxon>core chlorophytes</taxon>
        <taxon>Chlorophyceae</taxon>
        <taxon>CS clade</taxon>
        <taxon>Chlamydomonadales</taxon>
        <taxon>Haematococcaceae</taxon>
        <taxon>Haematococcus</taxon>
    </lineage>
</organism>
<gene>
    <name evidence="1" type="ORF">HaLaN_32842</name>
</gene>
<dbReference type="EMBL" id="BLLF01008637">
    <property type="protein sequence ID" value="GFH33464.1"/>
    <property type="molecule type" value="Genomic_DNA"/>
</dbReference>
<keyword evidence="2" id="KW-1185">Reference proteome</keyword>
<sequence length="79" mass="8190">MFGMLWIYCRDLCAFESTEGSAATATAAAVPGNFIETKVEMGITPGMTAAAIVLSVFSPAWAKPSIAIEGSWGVKTAST</sequence>
<comment type="caution">
    <text evidence="1">The sequence shown here is derived from an EMBL/GenBank/DDBJ whole genome shotgun (WGS) entry which is preliminary data.</text>
</comment>
<dbReference type="Proteomes" id="UP000485058">
    <property type="component" value="Unassembled WGS sequence"/>
</dbReference>
<evidence type="ECO:0000313" key="1">
    <source>
        <dbReference type="EMBL" id="GFH33464.1"/>
    </source>
</evidence>